<gene>
    <name evidence="2" type="ORF">CUJ83_06000</name>
</gene>
<evidence type="ECO:0000256" key="1">
    <source>
        <dbReference type="SAM" id="Phobius"/>
    </source>
</evidence>
<sequence length="257" mass="28976">MERKQIIVYAGIAIVIIILLLMNISSYYALRSVNDELETYKDQQRQIAKLIISEYLPDMDAAERAWKSANPGEFMDLQYEGITVKADTIMTPDLSAVLDPADPYSISLDARPGMMDEDEVLIGLGKYYSENMTRVSGWINIYRINKTDHKVKGITSTTVQTIAYDHYVNNLHPNIHYDLGVSKDSIMGFASKTMDTSMIPGTDTWLDVTEYKYDLRNTGVSSYLQIKTYVNATDQTVKGVEVSRPYFESQAGMIGSI</sequence>
<dbReference type="Proteomes" id="UP001320159">
    <property type="component" value="Unassembled WGS sequence"/>
</dbReference>
<evidence type="ECO:0000313" key="2">
    <source>
        <dbReference type="EMBL" id="MCD1294553.1"/>
    </source>
</evidence>
<feature type="transmembrane region" description="Helical" evidence="1">
    <location>
        <begin position="7"/>
        <end position="30"/>
    </location>
</feature>
<proteinExistence type="predicted"/>
<evidence type="ECO:0000313" key="3">
    <source>
        <dbReference type="Proteomes" id="UP001320159"/>
    </source>
</evidence>
<reference evidence="2 3" key="1">
    <citation type="submission" date="2017-11" db="EMBL/GenBank/DDBJ databases">
        <title>Isolation and Characterization of Family Methanocellaceae Species from Potential Methane Hydrate Area Offshore Southwestern Taiwan.</title>
        <authorList>
            <person name="Zhang W.-L."/>
            <person name="Chen W.-C."/>
            <person name="Lai M.-C."/>
            <person name="Chen S.-C."/>
        </authorList>
    </citation>
    <scope>NUCLEOTIDE SEQUENCE [LARGE SCALE GENOMIC DNA]</scope>
    <source>
        <strain evidence="2 3">CWC-04</strain>
    </source>
</reference>
<keyword evidence="1" id="KW-0812">Transmembrane</keyword>
<dbReference type="AlphaFoldDB" id="A0AAP2W5Q1"/>
<keyword evidence="1" id="KW-1133">Transmembrane helix</keyword>
<accession>A0AAP2W5Q1</accession>
<comment type="caution">
    <text evidence="2">The sequence shown here is derived from an EMBL/GenBank/DDBJ whole genome shotgun (WGS) entry which is preliminary data.</text>
</comment>
<protein>
    <submittedName>
        <fullName evidence="2">Uncharacterized protein</fullName>
    </submittedName>
</protein>
<keyword evidence="3" id="KW-1185">Reference proteome</keyword>
<keyword evidence="1" id="KW-0472">Membrane</keyword>
<dbReference type="EMBL" id="PGCK01000004">
    <property type="protein sequence ID" value="MCD1294553.1"/>
    <property type="molecule type" value="Genomic_DNA"/>
</dbReference>
<organism evidence="2 3">
    <name type="scientific">Methanooceanicella nereidis</name>
    <dbReference type="NCBI Taxonomy" id="2052831"/>
    <lineage>
        <taxon>Archaea</taxon>
        <taxon>Methanobacteriati</taxon>
        <taxon>Methanobacteriota</taxon>
        <taxon>Stenosarchaea group</taxon>
        <taxon>Methanomicrobia</taxon>
        <taxon>Methanocellales</taxon>
        <taxon>Methanocellaceae</taxon>
        <taxon>Methanooceanicella</taxon>
    </lineage>
</organism>
<name>A0AAP2W5Q1_9EURY</name>
<dbReference type="RefSeq" id="WP_230741386.1">
    <property type="nucleotide sequence ID" value="NZ_PGCK01000004.1"/>
</dbReference>